<dbReference type="EMBL" id="BLXT01006383">
    <property type="protein sequence ID" value="GFO31257.1"/>
    <property type="molecule type" value="Genomic_DNA"/>
</dbReference>
<comment type="caution">
    <text evidence="1">The sequence shown here is derived from an EMBL/GenBank/DDBJ whole genome shotgun (WGS) entry which is preliminary data.</text>
</comment>
<proteinExistence type="predicted"/>
<name>A0AAV4CI04_9GAST</name>
<gene>
    <name evidence="1" type="ORF">PoB_005776200</name>
</gene>
<keyword evidence="2" id="KW-1185">Reference proteome</keyword>
<organism evidence="1 2">
    <name type="scientific">Plakobranchus ocellatus</name>
    <dbReference type="NCBI Taxonomy" id="259542"/>
    <lineage>
        <taxon>Eukaryota</taxon>
        <taxon>Metazoa</taxon>
        <taxon>Spiralia</taxon>
        <taxon>Lophotrochozoa</taxon>
        <taxon>Mollusca</taxon>
        <taxon>Gastropoda</taxon>
        <taxon>Heterobranchia</taxon>
        <taxon>Euthyneura</taxon>
        <taxon>Panpulmonata</taxon>
        <taxon>Sacoglossa</taxon>
        <taxon>Placobranchoidea</taxon>
        <taxon>Plakobranchidae</taxon>
        <taxon>Plakobranchus</taxon>
    </lineage>
</organism>
<sequence>MKPGALDFCCPARILGKVFEVRRSSAVKPAIVADDQPDCGELREEDGRHSAWRYYVTSPAVTSQPRFLPAGS</sequence>
<reference evidence="1 2" key="1">
    <citation type="journal article" date="2021" name="Elife">
        <title>Chloroplast acquisition without the gene transfer in kleptoplastic sea slugs, Plakobranchus ocellatus.</title>
        <authorList>
            <person name="Maeda T."/>
            <person name="Takahashi S."/>
            <person name="Yoshida T."/>
            <person name="Shimamura S."/>
            <person name="Takaki Y."/>
            <person name="Nagai Y."/>
            <person name="Toyoda A."/>
            <person name="Suzuki Y."/>
            <person name="Arimoto A."/>
            <person name="Ishii H."/>
            <person name="Satoh N."/>
            <person name="Nishiyama T."/>
            <person name="Hasebe M."/>
            <person name="Maruyama T."/>
            <person name="Minagawa J."/>
            <person name="Obokata J."/>
            <person name="Shigenobu S."/>
        </authorList>
    </citation>
    <scope>NUCLEOTIDE SEQUENCE [LARGE SCALE GENOMIC DNA]</scope>
</reference>
<dbReference type="Proteomes" id="UP000735302">
    <property type="component" value="Unassembled WGS sequence"/>
</dbReference>
<accession>A0AAV4CI04</accession>
<evidence type="ECO:0000313" key="1">
    <source>
        <dbReference type="EMBL" id="GFO31257.1"/>
    </source>
</evidence>
<dbReference type="AlphaFoldDB" id="A0AAV4CI04"/>
<protein>
    <submittedName>
        <fullName evidence="1">Uncharacterized protein</fullName>
    </submittedName>
</protein>
<evidence type="ECO:0000313" key="2">
    <source>
        <dbReference type="Proteomes" id="UP000735302"/>
    </source>
</evidence>